<dbReference type="PROSITE" id="PS50966">
    <property type="entry name" value="ZF_SWIM"/>
    <property type="match status" value="1"/>
</dbReference>
<dbReference type="OrthoDB" id="2446473at2759"/>
<evidence type="ECO:0000313" key="4">
    <source>
        <dbReference type="Proteomes" id="UP000266673"/>
    </source>
</evidence>
<dbReference type="GO" id="GO:0008270">
    <property type="term" value="F:zinc ion binding"/>
    <property type="evidence" value="ECO:0007669"/>
    <property type="project" value="UniProtKB-KW"/>
</dbReference>
<gene>
    <name evidence="3" type="ORF">C2G38_2259555</name>
</gene>
<dbReference type="EMBL" id="QKWP01001077">
    <property type="protein sequence ID" value="RIB11961.1"/>
    <property type="molecule type" value="Genomic_DNA"/>
</dbReference>
<accession>A0A397UQT8</accession>
<dbReference type="STRING" id="44941.A0A397UQT8"/>
<reference evidence="3 4" key="1">
    <citation type="submission" date="2018-06" db="EMBL/GenBank/DDBJ databases">
        <title>Comparative genomics reveals the genomic features of Rhizophagus irregularis, R. cerebriforme, R. diaphanum and Gigaspora rosea, and their symbiotic lifestyle signature.</title>
        <authorList>
            <person name="Morin E."/>
            <person name="San Clemente H."/>
            <person name="Chen E.C.H."/>
            <person name="De La Providencia I."/>
            <person name="Hainaut M."/>
            <person name="Kuo A."/>
            <person name="Kohler A."/>
            <person name="Murat C."/>
            <person name="Tang N."/>
            <person name="Roy S."/>
            <person name="Loubradou J."/>
            <person name="Henrissat B."/>
            <person name="Grigoriev I.V."/>
            <person name="Corradi N."/>
            <person name="Roux C."/>
            <person name="Martin F.M."/>
        </authorList>
    </citation>
    <scope>NUCLEOTIDE SEQUENCE [LARGE SCALE GENOMIC DNA]</scope>
    <source>
        <strain evidence="3 4">DAOM 194757</strain>
    </source>
</reference>
<comment type="caution">
    <text evidence="3">The sequence shown here is derived from an EMBL/GenBank/DDBJ whole genome shotgun (WGS) entry which is preliminary data.</text>
</comment>
<organism evidence="3 4">
    <name type="scientific">Gigaspora rosea</name>
    <dbReference type="NCBI Taxonomy" id="44941"/>
    <lineage>
        <taxon>Eukaryota</taxon>
        <taxon>Fungi</taxon>
        <taxon>Fungi incertae sedis</taxon>
        <taxon>Mucoromycota</taxon>
        <taxon>Glomeromycotina</taxon>
        <taxon>Glomeromycetes</taxon>
        <taxon>Diversisporales</taxon>
        <taxon>Gigasporaceae</taxon>
        <taxon>Gigaspora</taxon>
    </lineage>
</organism>
<sequence>MIQTMINEIRREDLKEIWKIVDLRDGRKHHVHFVVIINPISYLCSCLMNISKGIICRHYFRVMMYSNTAAFHISIIPNRWYKDSHQDQVTLEENNLVLKYDQSMLDPNSNNSIIRKPVSMLATIQVVSLTIKKTIHKRDRYGRIWGLAREATLLTVDNDDSEIIQILTKYIKKLKSKNEIRTPIADELLRPINQHDTTTIEQTVMAVNSSNSIILNNPGLKMVLNEEEPHLSETEQEFETEETEHATVNLNDIQNPTKVKGRGRPPKCRYMSSIEKEQKHGGNSTRGSYKCGMCGKTGHNAAFHKK</sequence>
<dbReference type="InterPro" id="IPR007527">
    <property type="entry name" value="Znf_SWIM"/>
</dbReference>
<evidence type="ECO:0000259" key="2">
    <source>
        <dbReference type="PROSITE" id="PS50966"/>
    </source>
</evidence>
<name>A0A397UQT8_9GLOM</name>
<feature type="domain" description="SWIM-type" evidence="2">
    <location>
        <begin position="33"/>
        <end position="67"/>
    </location>
</feature>
<evidence type="ECO:0000256" key="1">
    <source>
        <dbReference type="PROSITE-ProRule" id="PRU00325"/>
    </source>
</evidence>
<keyword evidence="1" id="KW-0863">Zinc-finger</keyword>
<evidence type="ECO:0000313" key="3">
    <source>
        <dbReference type="EMBL" id="RIB11961.1"/>
    </source>
</evidence>
<protein>
    <recommendedName>
        <fullName evidence="2">SWIM-type domain-containing protein</fullName>
    </recommendedName>
</protein>
<dbReference type="Proteomes" id="UP000266673">
    <property type="component" value="Unassembled WGS sequence"/>
</dbReference>
<keyword evidence="1" id="KW-0862">Zinc</keyword>
<keyword evidence="1" id="KW-0479">Metal-binding</keyword>
<keyword evidence="4" id="KW-1185">Reference proteome</keyword>
<dbReference type="AlphaFoldDB" id="A0A397UQT8"/>
<proteinExistence type="predicted"/>